<dbReference type="Ensembl" id="ENSOSIT00000005463.1">
    <property type="protein sequence ID" value="ENSOSIP00000005111.1"/>
    <property type="gene ID" value="ENSOSIG00000003491.1"/>
</dbReference>
<protein>
    <submittedName>
        <fullName evidence="2">Uncharacterized protein</fullName>
    </submittedName>
</protein>
<evidence type="ECO:0000313" key="2">
    <source>
        <dbReference type="Ensembl" id="ENSOSIP00000005111.1"/>
    </source>
</evidence>
<feature type="chain" id="PRO_5033986374" evidence="1">
    <location>
        <begin position="20"/>
        <end position="68"/>
    </location>
</feature>
<keyword evidence="1" id="KW-0732">Signal</keyword>
<accession>A0A8C7WYV9</accession>
<reference evidence="2" key="1">
    <citation type="submission" date="2025-08" db="UniProtKB">
        <authorList>
            <consortium name="Ensembl"/>
        </authorList>
    </citation>
    <scope>IDENTIFICATION</scope>
</reference>
<sequence>RMTLLLLTCDLFLVDWVNLAWDTEFTERKPLNDVLEKELDGSEDDAFRTLYHCFLSLYKCSCSVMDSE</sequence>
<feature type="signal peptide" evidence="1">
    <location>
        <begin position="1"/>
        <end position="19"/>
    </location>
</feature>
<organism evidence="2 3">
    <name type="scientific">Oryzias sinensis</name>
    <name type="common">Chinese medaka</name>
    <dbReference type="NCBI Taxonomy" id="183150"/>
    <lineage>
        <taxon>Eukaryota</taxon>
        <taxon>Metazoa</taxon>
        <taxon>Chordata</taxon>
        <taxon>Craniata</taxon>
        <taxon>Vertebrata</taxon>
        <taxon>Euteleostomi</taxon>
        <taxon>Actinopterygii</taxon>
        <taxon>Neopterygii</taxon>
        <taxon>Teleostei</taxon>
        <taxon>Neoteleostei</taxon>
        <taxon>Acanthomorphata</taxon>
        <taxon>Ovalentaria</taxon>
        <taxon>Atherinomorphae</taxon>
        <taxon>Beloniformes</taxon>
        <taxon>Adrianichthyidae</taxon>
        <taxon>Oryziinae</taxon>
        <taxon>Oryzias</taxon>
    </lineage>
</organism>
<dbReference type="GeneTree" id="ENSGT00940000179143"/>
<dbReference type="Proteomes" id="UP000694383">
    <property type="component" value="Unplaced"/>
</dbReference>
<evidence type="ECO:0000256" key="1">
    <source>
        <dbReference type="SAM" id="SignalP"/>
    </source>
</evidence>
<proteinExistence type="predicted"/>
<reference evidence="2" key="2">
    <citation type="submission" date="2025-09" db="UniProtKB">
        <authorList>
            <consortium name="Ensembl"/>
        </authorList>
    </citation>
    <scope>IDENTIFICATION</scope>
</reference>
<evidence type="ECO:0000313" key="3">
    <source>
        <dbReference type="Proteomes" id="UP000694383"/>
    </source>
</evidence>
<name>A0A8C7WYV9_9TELE</name>
<dbReference type="AlphaFoldDB" id="A0A8C7WYV9"/>
<keyword evidence="3" id="KW-1185">Reference proteome</keyword>